<protein>
    <recommendedName>
        <fullName evidence="4">MARVEL domain-containing protein</fullName>
    </recommendedName>
</protein>
<accession>A0A3M6UQR6</accession>
<evidence type="ECO:0000313" key="2">
    <source>
        <dbReference type="EMBL" id="RMX55992.1"/>
    </source>
</evidence>
<gene>
    <name evidence="2" type="ORF">pdam_00016392</name>
</gene>
<feature type="transmembrane region" description="Helical" evidence="1">
    <location>
        <begin position="79"/>
        <end position="100"/>
    </location>
</feature>
<keyword evidence="3" id="KW-1185">Reference proteome</keyword>
<dbReference type="AlphaFoldDB" id="A0A3M6UQR6"/>
<keyword evidence="1" id="KW-0812">Transmembrane</keyword>
<sequence length="204" mass="22516">MPLTFKIKLLRALSVIQCWLSLWLIVLGIVEIVRVKWRFSGLGMPIWTGVLVALTGSFGVLITFKFLQKSQGVVTIPQYLAMTLMGFSLVCGILSSMIMFNYGLELAVAGQRSFLYYTSGNRDFDDNSFTAAKVPLAVDARYNEEHALVGSIFAFTLLEMIAALWSAALCFVNDQKPMDKNDDYEVDPLMEGVGQSQQASGASC</sequence>
<feature type="transmembrane region" description="Helical" evidence="1">
    <location>
        <begin position="45"/>
        <end position="67"/>
    </location>
</feature>
<organism evidence="2 3">
    <name type="scientific">Pocillopora damicornis</name>
    <name type="common">Cauliflower coral</name>
    <name type="synonym">Millepora damicornis</name>
    <dbReference type="NCBI Taxonomy" id="46731"/>
    <lineage>
        <taxon>Eukaryota</taxon>
        <taxon>Metazoa</taxon>
        <taxon>Cnidaria</taxon>
        <taxon>Anthozoa</taxon>
        <taxon>Hexacorallia</taxon>
        <taxon>Scleractinia</taxon>
        <taxon>Astrocoeniina</taxon>
        <taxon>Pocilloporidae</taxon>
        <taxon>Pocillopora</taxon>
    </lineage>
</organism>
<feature type="transmembrane region" description="Helical" evidence="1">
    <location>
        <begin position="148"/>
        <end position="172"/>
    </location>
</feature>
<comment type="caution">
    <text evidence="2">The sequence shown here is derived from an EMBL/GenBank/DDBJ whole genome shotgun (WGS) entry which is preliminary data.</text>
</comment>
<name>A0A3M6UQR6_POCDA</name>
<evidence type="ECO:0000256" key="1">
    <source>
        <dbReference type="SAM" id="Phobius"/>
    </source>
</evidence>
<keyword evidence="1" id="KW-1133">Transmembrane helix</keyword>
<dbReference type="OrthoDB" id="5960906at2759"/>
<evidence type="ECO:0008006" key="4">
    <source>
        <dbReference type="Google" id="ProtNLM"/>
    </source>
</evidence>
<dbReference type="EMBL" id="RCHS01000955">
    <property type="protein sequence ID" value="RMX55992.1"/>
    <property type="molecule type" value="Genomic_DNA"/>
</dbReference>
<reference evidence="2 3" key="1">
    <citation type="journal article" date="2018" name="Sci. Rep.">
        <title>Comparative analysis of the Pocillopora damicornis genome highlights role of immune system in coral evolution.</title>
        <authorList>
            <person name="Cunning R."/>
            <person name="Bay R.A."/>
            <person name="Gillette P."/>
            <person name="Baker A.C."/>
            <person name="Traylor-Knowles N."/>
        </authorList>
    </citation>
    <scope>NUCLEOTIDE SEQUENCE [LARGE SCALE GENOMIC DNA]</scope>
    <source>
        <strain evidence="2">RSMAS</strain>
        <tissue evidence="2">Whole animal</tissue>
    </source>
</reference>
<dbReference type="Proteomes" id="UP000275408">
    <property type="component" value="Unassembled WGS sequence"/>
</dbReference>
<proteinExistence type="predicted"/>
<keyword evidence="1" id="KW-0472">Membrane</keyword>
<dbReference type="OMA" id="EMIAALW"/>
<feature type="transmembrane region" description="Helical" evidence="1">
    <location>
        <begin position="12"/>
        <end position="33"/>
    </location>
</feature>
<evidence type="ECO:0000313" key="3">
    <source>
        <dbReference type="Proteomes" id="UP000275408"/>
    </source>
</evidence>